<dbReference type="SMART" id="SM00696">
    <property type="entry name" value="DM9"/>
    <property type="match status" value="2"/>
</dbReference>
<dbReference type="Gene3D" id="2.10.10.20">
    <property type="entry name" value="Carbohydrate-binding module superfamily 5/12"/>
    <property type="match status" value="1"/>
</dbReference>
<proteinExistence type="predicted"/>
<sequence length="334" mass="37212">MVSNWEPGTFYGQGSVVNYEGSQYKIIQPHSSQSDWTPPVTPALWGKIPGGGHCDNQNPGYNQGYQQTGYQQQQPYQQPQQQQWQPPAPGPENAYAGGQHPDQKIHIKPEEQKQNWYDLDDKRKQELKIGGGLLAGAAALGAGMFAYKQHEKNEEEKNSLAWGLQNWLAEARNRADDFQRNGPRGPATWVLTQGRSIPPHAIVVGKEKSWTLYISRAFQDSGIQLGKASDVFKKGAVIGYKNDEIHLDSYEILVGDMRGLTWVSMHGRFNHNALNGKRPVEGGRENDGTPLYIAKAPHKGAEHPGKASEKLEGAFIPYDGTEKCVKDYQVLCYL</sequence>
<dbReference type="Pfam" id="PF11901">
    <property type="entry name" value="DM9"/>
    <property type="match status" value="1"/>
</dbReference>
<organism evidence="4 5">
    <name type="scientific">Hohenbuehelia grisea</name>
    <dbReference type="NCBI Taxonomy" id="104357"/>
    <lineage>
        <taxon>Eukaryota</taxon>
        <taxon>Fungi</taxon>
        <taxon>Dikarya</taxon>
        <taxon>Basidiomycota</taxon>
        <taxon>Agaricomycotina</taxon>
        <taxon>Agaricomycetes</taxon>
        <taxon>Agaricomycetidae</taxon>
        <taxon>Agaricales</taxon>
        <taxon>Pleurotineae</taxon>
        <taxon>Pleurotaceae</taxon>
        <taxon>Hohenbuehelia</taxon>
    </lineage>
</organism>
<comment type="caution">
    <text evidence="4">The sequence shown here is derived from an EMBL/GenBank/DDBJ whole genome shotgun (WGS) entry which is preliminary data.</text>
</comment>
<dbReference type="SUPFAM" id="SSF51055">
    <property type="entry name" value="Carbohydrate binding domain"/>
    <property type="match status" value="1"/>
</dbReference>
<accession>A0ABR3JK28</accession>
<dbReference type="InterPro" id="IPR036573">
    <property type="entry name" value="CBM_sf_5/12"/>
</dbReference>
<evidence type="ECO:0000256" key="1">
    <source>
        <dbReference type="ARBA" id="ARBA00022801"/>
    </source>
</evidence>
<evidence type="ECO:0000256" key="2">
    <source>
        <dbReference type="SAM" id="MobiDB-lite"/>
    </source>
</evidence>
<dbReference type="PANTHER" id="PTHR31649">
    <property type="entry name" value="AGAP009604-PA"/>
    <property type="match status" value="1"/>
</dbReference>
<gene>
    <name evidence="4" type="ORF">HGRIS_002301</name>
</gene>
<feature type="region of interest" description="Disordered" evidence="2">
    <location>
        <begin position="30"/>
        <end position="101"/>
    </location>
</feature>
<name>A0ABR3JK28_9AGAR</name>
<dbReference type="PANTHER" id="PTHR31649:SF1">
    <property type="entry name" value="FARNESOIC ACID O-METHYL TRANSFERASE DOMAIN-CONTAINING PROTEIN"/>
    <property type="match status" value="1"/>
</dbReference>
<dbReference type="CDD" id="cd12214">
    <property type="entry name" value="ChiA1_BD"/>
    <property type="match status" value="1"/>
</dbReference>
<dbReference type="Pfam" id="PF02839">
    <property type="entry name" value="CBM_5_12"/>
    <property type="match status" value="1"/>
</dbReference>
<evidence type="ECO:0000259" key="3">
    <source>
        <dbReference type="Pfam" id="PF02839"/>
    </source>
</evidence>
<feature type="compositionally biased region" description="Low complexity" evidence="2">
    <location>
        <begin position="56"/>
        <end position="85"/>
    </location>
</feature>
<reference evidence="5" key="1">
    <citation type="submission" date="2024-06" db="EMBL/GenBank/DDBJ databases">
        <title>Multi-omics analyses provide insights into the biosynthesis of the anticancer antibiotic pleurotin in Hohenbuehelia grisea.</title>
        <authorList>
            <person name="Weaver J.A."/>
            <person name="Alberti F."/>
        </authorList>
    </citation>
    <scope>NUCLEOTIDE SEQUENCE [LARGE SCALE GENOMIC DNA]</scope>
    <source>
        <strain evidence="5">T-177</strain>
    </source>
</reference>
<dbReference type="InterPro" id="IPR003610">
    <property type="entry name" value="CBM5/12"/>
</dbReference>
<keyword evidence="5" id="KW-1185">Reference proteome</keyword>
<keyword evidence="1" id="KW-0378">Hydrolase</keyword>
<evidence type="ECO:0000313" key="5">
    <source>
        <dbReference type="Proteomes" id="UP001556367"/>
    </source>
</evidence>
<dbReference type="EMBL" id="JASNQZ010000006">
    <property type="protein sequence ID" value="KAL0956135.1"/>
    <property type="molecule type" value="Genomic_DNA"/>
</dbReference>
<dbReference type="Proteomes" id="UP001556367">
    <property type="component" value="Unassembled WGS sequence"/>
</dbReference>
<protein>
    <recommendedName>
        <fullName evidence="3">Chitin-binding type-3 domain-containing protein</fullName>
    </recommendedName>
</protein>
<feature type="domain" description="Chitin-binding type-3" evidence="3">
    <location>
        <begin position="4"/>
        <end position="45"/>
    </location>
</feature>
<dbReference type="InterPro" id="IPR006616">
    <property type="entry name" value="DM9_repeat"/>
</dbReference>
<evidence type="ECO:0000313" key="4">
    <source>
        <dbReference type="EMBL" id="KAL0956135.1"/>
    </source>
</evidence>